<proteinExistence type="predicted"/>
<evidence type="ECO:0000313" key="2">
    <source>
        <dbReference type="Proteomes" id="UP000019132"/>
    </source>
</evidence>
<evidence type="ECO:0000313" key="1">
    <source>
        <dbReference type="EnsemblProtists" id="PYU1_T010749"/>
    </source>
</evidence>
<dbReference type="AlphaFoldDB" id="K3X0K0"/>
<name>K3X0K0_GLOUD</name>
<dbReference type="HOGENOM" id="CLU_1285533_0_0_1"/>
<dbReference type="Proteomes" id="UP000019132">
    <property type="component" value="Unassembled WGS sequence"/>
</dbReference>
<protein>
    <recommendedName>
        <fullName evidence="3">ATPase AAA-type core domain-containing protein</fullName>
    </recommendedName>
</protein>
<dbReference type="InParanoid" id="K3X0K0"/>
<dbReference type="VEuPathDB" id="FungiDB:PYU1_G010726"/>
<dbReference type="InterPro" id="IPR027417">
    <property type="entry name" value="P-loop_NTPase"/>
</dbReference>
<sequence length="201" mass="22809">MIQQWAEMQACVNTNSLLRIVGARGSGKSCTAFAFACTLARAKWDVLWMHYSAQEMAFDAFIHQYDMVPQLDKLLRSTTNATVLIFDAKMMSSEAVKEAHLLCKLCRKQDKHKRRLVWICVAGSFSTMGENMEFQLALWTIEEYITAVQHDAFFDHVKRLFSSSDATREKRVELVKAKYFAAGGNSRLMFGSTTDVAIKSL</sequence>
<dbReference type="EMBL" id="GL376592">
    <property type="status" value="NOT_ANNOTATED_CDS"/>
    <property type="molecule type" value="Genomic_DNA"/>
</dbReference>
<reference evidence="2" key="2">
    <citation type="submission" date="2010-04" db="EMBL/GenBank/DDBJ databases">
        <authorList>
            <person name="Buell R."/>
            <person name="Hamilton J."/>
            <person name="Hostetler J."/>
        </authorList>
    </citation>
    <scope>NUCLEOTIDE SEQUENCE [LARGE SCALE GENOMIC DNA]</scope>
    <source>
        <strain evidence="2">DAOM:BR144</strain>
    </source>
</reference>
<keyword evidence="2" id="KW-1185">Reference proteome</keyword>
<reference evidence="2" key="1">
    <citation type="journal article" date="2010" name="Genome Biol.">
        <title>Genome sequence of the necrotrophic plant pathogen Pythium ultimum reveals original pathogenicity mechanisms and effector repertoire.</title>
        <authorList>
            <person name="Levesque C.A."/>
            <person name="Brouwer H."/>
            <person name="Cano L."/>
            <person name="Hamilton J.P."/>
            <person name="Holt C."/>
            <person name="Huitema E."/>
            <person name="Raffaele S."/>
            <person name="Robideau G.P."/>
            <person name="Thines M."/>
            <person name="Win J."/>
            <person name="Zerillo M.M."/>
            <person name="Beakes G.W."/>
            <person name="Boore J.L."/>
            <person name="Busam D."/>
            <person name="Dumas B."/>
            <person name="Ferriera S."/>
            <person name="Fuerstenberg S.I."/>
            <person name="Gachon C.M."/>
            <person name="Gaulin E."/>
            <person name="Govers F."/>
            <person name="Grenville-Briggs L."/>
            <person name="Horner N."/>
            <person name="Hostetler J."/>
            <person name="Jiang R.H."/>
            <person name="Johnson J."/>
            <person name="Krajaejun T."/>
            <person name="Lin H."/>
            <person name="Meijer H.J."/>
            <person name="Moore B."/>
            <person name="Morris P."/>
            <person name="Phuntmart V."/>
            <person name="Puiu D."/>
            <person name="Shetty J."/>
            <person name="Stajich J.E."/>
            <person name="Tripathy S."/>
            <person name="Wawra S."/>
            <person name="van West P."/>
            <person name="Whitty B.R."/>
            <person name="Coutinho P.M."/>
            <person name="Henrissat B."/>
            <person name="Martin F."/>
            <person name="Thomas P.D."/>
            <person name="Tyler B.M."/>
            <person name="De Vries R.P."/>
            <person name="Kamoun S."/>
            <person name="Yandell M."/>
            <person name="Tisserat N."/>
            <person name="Buell C.R."/>
        </authorList>
    </citation>
    <scope>NUCLEOTIDE SEQUENCE</scope>
    <source>
        <strain evidence="2">DAOM:BR144</strain>
    </source>
</reference>
<accession>K3X0K0</accession>
<dbReference type="SUPFAM" id="SSF52540">
    <property type="entry name" value="P-loop containing nucleoside triphosphate hydrolases"/>
    <property type="match status" value="1"/>
</dbReference>
<dbReference type="EnsemblProtists" id="PYU1_T010749">
    <property type="protein sequence ID" value="PYU1_T010749"/>
    <property type="gene ID" value="PYU1_G010726"/>
</dbReference>
<evidence type="ECO:0008006" key="3">
    <source>
        <dbReference type="Google" id="ProtNLM"/>
    </source>
</evidence>
<organism evidence="1 2">
    <name type="scientific">Globisporangium ultimum (strain ATCC 200006 / CBS 805.95 / DAOM BR144)</name>
    <name type="common">Pythium ultimum</name>
    <dbReference type="NCBI Taxonomy" id="431595"/>
    <lineage>
        <taxon>Eukaryota</taxon>
        <taxon>Sar</taxon>
        <taxon>Stramenopiles</taxon>
        <taxon>Oomycota</taxon>
        <taxon>Peronosporomycetes</taxon>
        <taxon>Pythiales</taxon>
        <taxon>Pythiaceae</taxon>
        <taxon>Globisporangium</taxon>
    </lineage>
</organism>
<dbReference type="eggNOG" id="ENOG502SI4E">
    <property type="taxonomic scope" value="Eukaryota"/>
</dbReference>
<reference evidence="1" key="3">
    <citation type="submission" date="2015-02" db="UniProtKB">
        <authorList>
            <consortium name="EnsemblProtists"/>
        </authorList>
    </citation>
    <scope>IDENTIFICATION</scope>
    <source>
        <strain evidence="1">DAOM BR144</strain>
    </source>
</reference>